<dbReference type="InterPro" id="IPR036582">
    <property type="entry name" value="Mao_N_sf"/>
</dbReference>
<evidence type="ECO:0000259" key="1">
    <source>
        <dbReference type="Pfam" id="PF07833"/>
    </source>
</evidence>
<reference evidence="2" key="1">
    <citation type="submission" date="2014-08" db="EMBL/GenBank/DDBJ databases">
        <title>Fullgenome sequencing of Anoxybacillus sp.25 isolate from Garga hot-spring Russia.</title>
        <authorList>
            <person name="Rozanov A.S."/>
            <person name="Kotenko A.V."/>
            <person name="Malup T.K."/>
            <person name="Peltek S.E."/>
        </authorList>
    </citation>
    <scope>NUCLEOTIDE SEQUENCE [LARGE SCALE GENOMIC DNA]</scope>
    <source>
        <strain evidence="2">25</strain>
    </source>
</reference>
<dbReference type="Gene3D" id="3.30.457.10">
    <property type="entry name" value="Copper amine oxidase-like, N-terminal domain"/>
    <property type="match status" value="1"/>
</dbReference>
<comment type="caution">
    <text evidence="2">The sequence shown here is derived from an EMBL/GenBank/DDBJ whole genome shotgun (WGS) entry which is preliminary data.</text>
</comment>
<proteinExistence type="predicted"/>
<dbReference type="Pfam" id="PF07833">
    <property type="entry name" value="Cu_amine_oxidN1"/>
    <property type="match status" value="1"/>
</dbReference>
<dbReference type="InterPro" id="IPR012854">
    <property type="entry name" value="Cu_amine_oxidase-like_N"/>
</dbReference>
<dbReference type="EMBL" id="JPZO01000027">
    <property type="protein sequence ID" value="KFZ32463.1"/>
    <property type="molecule type" value="Genomic_DNA"/>
</dbReference>
<name>A0A094LC43_9BACL</name>
<gene>
    <name evidence="2" type="ORF">JS44_05480</name>
</gene>
<accession>A0A094LC43</accession>
<sequence>MPTATEATSIRPMHIPITANGKTIQTDTSPIMVNNRVLVPFRAISQSMGANIFGTPIQNK</sequence>
<dbReference type="AlphaFoldDB" id="A0A094LC43"/>
<feature type="domain" description="Copper amine oxidase-like N-terminal" evidence="1">
    <location>
        <begin position="19"/>
        <end position="52"/>
    </location>
</feature>
<protein>
    <recommendedName>
        <fullName evidence="1">Copper amine oxidase-like N-terminal domain-containing protein</fullName>
    </recommendedName>
</protein>
<dbReference type="SUPFAM" id="SSF55383">
    <property type="entry name" value="Copper amine oxidase, domain N"/>
    <property type="match status" value="1"/>
</dbReference>
<organism evidence="2">
    <name type="scientific">Anoxybacillus flavithermus</name>
    <dbReference type="NCBI Taxonomy" id="33934"/>
    <lineage>
        <taxon>Bacteria</taxon>
        <taxon>Bacillati</taxon>
        <taxon>Bacillota</taxon>
        <taxon>Bacilli</taxon>
        <taxon>Bacillales</taxon>
        <taxon>Anoxybacillaceae</taxon>
        <taxon>Anoxybacillus</taxon>
    </lineage>
</organism>
<evidence type="ECO:0000313" key="2">
    <source>
        <dbReference type="EMBL" id="KFZ32463.1"/>
    </source>
</evidence>